<gene>
    <name evidence="5" type="ORF">HD593_002223</name>
</gene>
<feature type="domain" description="Gfo/Idh/MocA-like oxidoreductase N-terminal" evidence="3">
    <location>
        <begin position="6"/>
        <end position="154"/>
    </location>
</feature>
<dbReference type="Pfam" id="PF01408">
    <property type="entry name" value="GFO_IDH_MocA"/>
    <property type="match status" value="1"/>
</dbReference>
<evidence type="ECO:0000313" key="6">
    <source>
        <dbReference type="Proteomes" id="UP000565579"/>
    </source>
</evidence>
<evidence type="ECO:0000313" key="5">
    <source>
        <dbReference type="EMBL" id="MBB6547428.1"/>
    </source>
</evidence>
<feature type="region of interest" description="Disordered" evidence="2">
    <location>
        <begin position="56"/>
        <end position="76"/>
    </location>
</feature>
<name>A0A7X0NPV6_9ACTN</name>
<evidence type="ECO:0000259" key="4">
    <source>
        <dbReference type="Pfam" id="PF22725"/>
    </source>
</evidence>
<dbReference type="Pfam" id="PF22725">
    <property type="entry name" value="GFO_IDH_MocA_C3"/>
    <property type="match status" value="1"/>
</dbReference>
<evidence type="ECO:0000259" key="3">
    <source>
        <dbReference type="Pfam" id="PF01408"/>
    </source>
</evidence>
<keyword evidence="1" id="KW-0560">Oxidoreductase</keyword>
<dbReference type="AlphaFoldDB" id="A0A7X0NPV6"/>
<accession>A0A7X0NPV6</accession>
<dbReference type="InterPro" id="IPR000683">
    <property type="entry name" value="Gfo/Idh/MocA-like_OxRdtase_N"/>
</dbReference>
<dbReference type="Proteomes" id="UP000565579">
    <property type="component" value="Unassembled WGS sequence"/>
</dbReference>
<dbReference type="InterPro" id="IPR055170">
    <property type="entry name" value="GFO_IDH_MocA-like_dom"/>
</dbReference>
<dbReference type="RefSeq" id="WP_221524724.1">
    <property type="nucleotide sequence ID" value="NZ_BAAAXY010000103.1"/>
</dbReference>
<dbReference type="Gene3D" id="3.40.50.720">
    <property type="entry name" value="NAD(P)-binding Rossmann-like Domain"/>
    <property type="match status" value="1"/>
</dbReference>
<organism evidence="5 6">
    <name type="scientific">Nonomuraea rubra</name>
    <dbReference type="NCBI Taxonomy" id="46180"/>
    <lineage>
        <taxon>Bacteria</taxon>
        <taxon>Bacillati</taxon>
        <taxon>Actinomycetota</taxon>
        <taxon>Actinomycetes</taxon>
        <taxon>Streptosporangiales</taxon>
        <taxon>Streptosporangiaceae</taxon>
        <taxon>Nonomuraea</taxon>
    </lineage>
</organism>
<dbReference type="GO" id="GO:0016491">
    <property type="term" value="F:oxidoreductase activity"/>
    <property type="evidence" value="ECO:0007669"/>
    <property type="project" value="UniProtKB-KW"/>
</dbReference>
<dbReference type="EMBL" id="JACHMI010000001">
    <property type="protein sequence ID" value="MBB6547428.1"/>
    <property type="molecule type" value="Genomic_DNA"/>
</dbReference>
<dbReference type="SUPFAM" id="SSF55347">
    <property type="entry name" value="Glyceraldehyde-3-phosphate dehydrogenase-like, C-terminal domain"/>
    <property type="match status" value="1"/>
</dbReference>
<dbReference type="Gene3D" id="3.30.360.10">
    <property type="entry name" value="Dihydrodipicolinate Reductase, domain 2"/>
    <property type="match status" value="1"/>
</dbReference>
<comment type="caution">
    <text evidence="5">The sequence shown here is derived from an EMBL/GenBank/DDBJ whole genome shotgun (WGS) entry which is preliminary data.</text>
</comment>
<dbReference type="SUPFAM" id="SSF51735">
    <property type="entry name" value="NAD(P)-binding Rossmann-fold domains"/>
    <property type="match status" value="1"/>
</dbReference>
<reference evidence="5 6" key="1">
    <citation type="submission" date="2020-08" db="EMBL/GenBank/DDBJ databases">
        <title>Sequencing the genomes of 1000 actinobacteria strains.</title>
        <authorList>
            <person name="Klenk H.-P."/>
        </authorList>
    </citation>
    <scope>NUCLEOTIDE SEQUENCE [LARGE SCALE GENOMIC DNA]</scope>
    <source>
        <strain evidence="5 6">DSM 43768</strain>
    </source>
</reference>
<protein>
    <submittedName>
        <fullName evidence="5">Putative dehydrogenase</fullName>
    </submittedName>
</protein>
<sequence length="390" mass="39822">MSGRPLRVVQVGAGSMGVAWLRTLGAAEDVELVGVADLDVARAEAAVLEVFGSGGSGGSGGGSGGSGGLRGGSGGSGGSGGGSIAVAGSLGELLVATRPDAVVNVTVPAAHSAVNIEALFAGVPVLCEKPAAPTLAEALVQAAAAEATGRLLMISQSRRYFAALAAFRERIAGLGTPCLLTTDFFRAPHFGGFRDEMPQPLLVDMAIHAFDAARHLLAEEPVSVVCESWNPAWSWYRGDACATATFLFSGGTRYVFTGSWCAEGRDTSWNGEWRAVGAGGTATWDGERCVTSSVGGLVEEVAPAVHEQIAGALAEFVAAVRTGVEPDGAIKGNLRSLAMVEAAVRSAETGERVGIGALLERAYEEALALPVRDEVRERLKSWGAAATVLG</sequence>
<keyword evidence="6" id="KW-1185">Reference proteome</keyword>
<dbReference type="InterPro" id="IPR050463">
    <property type="entry name" value="Gfo/Idh/MocA_oxidrdct_glycsds"/>
</dbReference>
<evidence type="ECO:0000256" key="2">
    <source>
        <dbReference type="SAM" id="MobiDB-lite"/>
    </source>
</evidence>
<dbReference type="PANTHER" id="PTHR43818">
    <property type="entry name" value="BCDNA.GH03377"/>
    <property type="match status" value="1"/>
</dbReference>
<dbReference type="InterPro" id="IPR036291">
    <property type="entry name" value="NAD(P)-bd_dom_sf"/>
</dbReference>
<dbReference type="GO" id="GO:0000166">
    <property type="term" value="F:nucleotide binding"/>
    <property type="evidence" value="ECO:0007669"/>
    <property type="project" value="InterPro"/>
</dbReference>
<dbReference type="PANTHER" id="PTHR43818:SF11">
    <property type="entry name" value="BCDNA.GH03377"/>
    <property type="match status" value="1"/>
</dbReference>
<feature type="domain" description="GFO/IDH/MocA-like oxidoreductase" evidence="4">
    <location>
        <begin position="196"/>
        <end position="281"/>
    </location>
</feature>
<evidence type="ECO:0000256" key="1">
    <source>
        <dbReference type="ARBA" id="ARBA00023002"/>
    </source>
</evidence>
<proteinExistence type="predicted"/>